<keyword evidence="4" id="KW-1185">Reference proteome</keyword>
<organism evidence="3 4">
    <name type="scientific">Rhizopogon vinicolor AM-OR11-026</name>
    <dbReference type="NCBI Taxonomy" id="1314800"/>
    <lineage>
        <taxon>Eukaryota</taxon>
        <taxon>Fungi</taxon>
        <taxon>Dikarya</taxon>
        <taxon>Basidiomycota</taxon>
        <taxon>Agaricomycotina</taxon>
        <taxon>Agaricomycetes</taxon>
        <taxon>Agaricomycetidae</taxon>
        <taxon>Boletales</taxon>
        <taxon>Suillineae</taxon>
        <taxon>Rhizopogonaceae</taxon>
        <taxon>Rhizopogon</taxon>
    </lineage>
</organism>
<dbReference type="EMBL" id="KV448378">
    <property type="protein sequence ID" value="OAX37012.1"/>
    <property type="molecule type" value="Genomic_DNA"/>
</dbReference>
<evidence type="ECO:0000256" key="1">
    <source>
        <dbReference type="SAM" id="MobiDB-lite"/>
    </source>
</evidence>
<dbReference type="InParanoid" id="A0A1B7MWN4"/>
<keyword evidence="2" id="KW-1133">Transmembrane helix</keyword>
<feature type="region of interest" description="Disordered" evidence="1">
    <location>
        <begin position="294"/>
        <end position="317"/>
    </location>
</feature>
<sequence length="317" mass="34764">MAVSINVSLAVGFVCEAILYGVYCVILVISVAILVKRYRVSHATNKVIWVANSLLFITSTVHFALMFNHFYIALENAPFADFANETYELMAANVMISVVDLIGDLLLIYRCWLVWEKKFYVIVLPLLAAFGGFGCILPIPALLLVINPTSPVPPTAIVPLTTAGYALPLCTNVMVTGLIAGRIWYISRIAVMDEHGKRVMKRVPTGGHSMMLIIESGALYLVTQLIFVILVATRNPAEAVLSLAGTQIYAIASTLIIIRVGLGISSEQTMSPTMDSRIEFWSQQRSAIGMRTVGTWRNDKAEDSPSTARLGEEPNEH</sequence>
<name>A0A1B7MWN4_9AGAM</name>
<evidence type="ECO:0008006" key="5">
    <source>
        <dbReference type="Google" id="ProtNLM"/>
    </source>
</evidence>
<evidence type="ECO:0000313" key="4">
    <source>
        <dbReference type="Proteomes" id="UP000092154"/>
    </source>
</evidence>
<dbReference type="OrthoDB" id="3341077at2759"/>
<feature type="transmembrane region" description="Helical" evidence="2">
    <location>
        <begin position="87"/>
        <end position="107"/>
    </location>
</feature>
<feature type="transmembrane region" description="Helical" evidence="2">
    <location>
        <begin position="239"/>
        <end position="262"/>
    </location>
</feature>
<reference evidence="3 4" key="1">
    <citation type="submission" date="2016-06" db="EMBL/GenBank/DDBJ databases">
        <title>Comparative genomics of the ectomycorrhizal sister species Rhizopogon vinicolor and Rhizopogon vesiculosus (Basidiomycota: Boletales) reveals a divergence of the mating type B locus.</title>
        <authorList>
            <consortium name="DOE Joint Genome Institute"/>
            <person name="Mujic A.B."/>
            <person name="Kuo A."/>
            <person name="Tritt A."/>
            <person name="Lipzen A."/>
            <person name="Chen C."/>
            <person name="Johnson J."/>
            <person name="Sharma A."/>
            <person name="Barry K."/>
            <person name="Grigoriev I.V."/>
            <person name="Spatafora J.W."/>
        </authorList>
    </citation>
    <scope>NUCLEOTIDE SEQUENCE [LARGE SCALE GENOMIC DNA]</scope>
    <source>
        <strain evidence="3 4">AM-OR11-026</strain>
    </source>
</reference>
<evidence type="ECO:0000256" key="2">
    <source>
        <dbReference type="SAM" id="Phobius"/>
    </source>
</evidence>
<feature type="transmembrane region" description="Helical" evidence="2">
    <location>
        <begin position="47"/>
        <end position="67"/>
    </location>
</feature>
<evidence type="ECO:0000313" key="3">
    <source>
        <dbReference type="EMBL" id="OAX37012.1"/>
    </source>
</evidence>
<feature type="transmembrane region" description="Helical" evidence="2">
    <location>
        <begin position="119"/>
        <end position="146"/>
    </location>
</feature>
<feature type="transmembrane region" description="Helical" evidence="2">
    <location>
        <begin position="212"/>
        <end position="233"/>
    </location>
</feature>
<keyword evidence="2" id="KW-0472">Membrane</keyword>
<feature type="transmembrane region" description="Helical" evidence="2">
    <location>
        <begin position="166"/>
        <end position="191"/>
    </location>
</feature>
<protein>
    <recommendedName>
        <fullName evidence="5">Family A G protein-coupled receptor-like protein</fullName>
    </recommendedName>
</protein>
<feature type="transmembrane region" description="Helical" evidence="2">
    <location>
        <begin position="17"/>
        <end position="35"/>
    </location>
</feature>
<dbReference type="AlphaFoldDB" id="A0A1B7MWN4"/>
<accession>A0A1B7MWN4</accession>
<proteinExistence type="predicted"/>
<gene>
    <name evidence="3" type="ORF">K503DRAFT_694050</name>
</gene>
<dbReference type="Proteomes" id="UP000092154">
    <property type="component" value="Unassembled WGS sequence"/>
</dbReference>
<keyword evidence="2" id="KW-0812">Transmembrane</keyword>